<dbReference type="KEGG" id="cre:CHLRE_17g715200v5"/>
<evidence type="ECO:0000256" key="3">
    <source>
        <dbReference type="ARBA" id="ARBA00022737"/>
    </source>
</evidence>
<dbReference type="SMART" id="SM00364">
    <property type="entry name" value="LRR_BAC"/>
    <property type="match status" value="5"/>
</dbReference>
<comment type="subcellular location">
    <subcellularLocation>
        <location evidence="1">Cytoplasm</location>
        <location evidence="1">Cytoskeleton</location>
        <location evidence="1">Cilium axoneme</location>
    </subcellularLocation>
</comment>
<dbReference type="STRING" id="3055.A0A2K3CPY1"/>
<feature type="domain" description="Disease resistance R13L4/SHOC-2-like LRR" evidence="5">
    <location>
        <begin position="421"/>
        <end position="498"/>
    </location>
</feature>
<dbReference type="ExpressionAtlas" id="A0A2K3CPY1">
    <property type="expression patterns" value="baseline"/>
</dbReference>
<dbReference type="Pfam" id="PF23598">
    <property type="entry name" value="LRR_14"/>
    <property type="match status" value="1"/>
</dbReference>
<evidence type="ECO:0000256" key="2">
    <source>
        <dbReference type="ARBA" id="ARBA00022614"/>
    </source>
</evidence>
<dbReference type="InParanoid" id="A0A2K3CPY1"/>
<dbReference type="RefSeq" id="XP_042914602.1">
    <property type="nucleotide sequence ID" value="XM_043072143.1"/>
</dbReference>
<dbReference type="Gene3D" id="3.80.10.10">
    <property type="entry name" value="Ribonuclease Inhibitor"/>
    <property type="match status" value="2"/>
</dbReference>
<evidence type="ECO:0000313" key="7">
    <source>
        <dbReference type="Proteomes" id="UP000006906"/>
    </source>
</evidence>
<protein>
    <recommendedName>
        <fullName evidence="5">Disease resistance R13L4/SHOC-2-like LRR domain-containing protein</fullName>
    </recommendedName>
</protein>
<feature type="region of interest" description="Disordered" evidence="4">
    <location>
        <begin position="92"/>
        <end position="127"/>
    </location>
</feature>
<dbReference type="PANTHER" id="PTHR48051">
    <property type="match status" value="1"/>
</dbReference>
<accession>A0A2K3CPY1</accession>
<dbReference type="PROSITE" id="PS51450">
    <property type="entry name" value="LRR"/>
    <property type="match status" value="3"/>
</dbReference>
<keyword evidence="3" id="KW-0677">Repeat</keyword>
<dbReference type="SUPFAM" id="SSF52058">
    <property type="entry name" value="L domain-like"/>
    <property type="match status" value="1"/>
</dbReference>
<dbReference type="AlphaFoldDB" id="A0A2K3CPY1"/>
<dbReference type="Gramene" id="PNW70323">
    <property type="protein sequence ID" value="PNW70323"/>
    <property type="gene ID" value="CHLRE_17g715200v5"/>
</dbReference>
<name>A0A2K3CPY1_CHLRE</name>
<dbReference type="InterPro" id="IPR050216">
    <property type="entry name" value="LRR_domain-containing"/>
</dbReference>
<keyword evidence="2" id="KW-0433">Leucine-rich repeat</keyword>
<dbReference type="SMART" id="SM00365">
    <property type="entry name" value="LRR_SD22"/>
    <property type="match status" value="4"/>
</dbReference>
<evidence type="ECO:0000259" key="5">
    <source>
        <dbReference type="Pfam" id="PF23598"/>
    </source>
</evidence>
<dbReference type="InterPro" id="IPR003591">
    <property type="entry name" value="Leu-rich_rpt_typical-subtyp"/>
</dbReference>
<dbReference type="InterPro" id="IPR055414">
    <property type="entry name" value="LRR_R13L4/SHOC2-like"/>
</dbReference>
<evidence type="ECO:0000313" key="6">
    <source>
        <dbReference type="EMBL" id="PNW70323.1"/>
    </source>
</evidence>
<organism evidence="6 7">
    <name type="scientific">Chlamydomonas reinhardtii</name>
    <name type="common">Chlamydomonas smithii</name>
    <dbReference type="NCBI Taxonomy" id="3055"/>
    <lineage>
        <taxon>Eukaryota</taxon>
        <taxon>Viridiplantae</taxon>
        <taxon>Chlorophyta</taxon>
        <taxon>core chlorophytes</taxon>
        <taxon>Chlorophyceae</taxon>
        <taxon>CS clade</taxon>
        <taxon>Chlamydomonadales</taxon>
        <taxon>Chlamydomonadaceae</taxon>
        <taxon>Chlamydomonas</taxon>
    </lineage>
</organism>
<proteinExistence type="predicted"/>
<dbReference type="SMART" id="SM00369">
    <property type="entry name" value="LRR_TYP"/>
    <property type="match status" value="5"/>
</dbReference>
<dbReference type="GO" id="GO:0005930">
    <property type="term" value="C:axoneme"/>
    <property type="evidence" value="ECO:0007669"/>
    <property type="project" value="UniProtKB-SubCell"/>
</dbReference>
<dbReference type="EMBL" id="CM008978">
    <property type="protein sequence ID" value="PNW70323.1"/>
    <property type="molecule type" value="Genomic_DNA"/>
</dbReference>
<dbReference type="OrthoDB" id="28578at2759"/>
<feature type="region of interest" description="Disordered" evidence="4">
    <location>
        <begin position="1"/>
        <end position="53"/>
    </location>
</feature>
<feature type="compositionally biased region" description="Polar residues" evidence="4">
    <location>
        <begin position="1"/>
        <end position="15"/>
    </location>
</feature>
<evidence type="ECO:0000256" key="4">
    <source>
        <dbReference type="SAM" id="MobiDB-lite"/>
    </source>
</evidence>
<dbReference type="PANTHER" id="PTHR48051:SF1">
    <property type="entry name" value="RAS SUPPRESSOR PROTEIN 1"/>
    <property type="match status" value="1"/>
</dbReference>
<reference evidence="6 7" key="1">
    <citation type="journal article" date="2007" name="Science">
        <title>The Chlamydomonas genome reveals the evolution of key animal and plant functions.</title>
        <authorList>
            <person name="Merchant S.S."/>
            <person name="Prochnik S.E."/>
            <person name="Vallon O."/>
            <person name="Harris E.H."/>
            <person name="Karpowicz S.J."/>
            <person name="Witman G.B."/>
            <person name="Terry A."/>
            <person name="Salamov A."/>
            <person name="Fritz-Laylin L.K."/>
            <person name="Marechal-Drouard L."/>
            <person name="Marshall W.F."/>
            <person name="Qu L.H."/>
            <person name="Nelson D.R."/>
            <person name="Sanderfoot A.A."/>
            <person name="Spalding M.H."/>
            <person name="Kapitonov V.V."/>
            <person name="Ren Q."/>
            <person name="Ferris P."/>
            <person name="Lindquist E."/>
            <person name="Shapiro H."/>
            <person name="Lucas S.M."/>
            <person name="Grimwood J."/>
            <person name="Schmutz J."/>
            <person name="Cardol P."/>
            <person name="Cerutti H."/>
            <person name="Chanfreau G."/>
            <person name="Chen C.L."/>
            <person name="Cognat V."/>
            <person name="Croft M.T."/>
            <person name="Dent R."/>
            <person name="Dutcher S."/>
            <person name="Fernandez E."/>
            <person name="Fukuzawa H."/>
            <person name="Gonzalez-Ballester D."/>
            <person name="Gonzalez-Halphen D."/>
            <person name="Hallmann A."/>
            <person name="Hanikenne M."/>
            <person name="Hippler M."/>
            <person name="Inwood W."/>
            <person name="Jabbari K."/>
            <person name="Kalanon M."/>
            <person name="Kuras R."/>
            <person name="Lefebvre P.A."/>
            <person name="Lemaire S.D."/>
            <person name="Lobanov A.V."/>
            <person name="Lohr M."/>
            <person name="Manuell A."/>
            <person name="Meier I."/>
            <person name="Mets L."/>
            <person name="Mittag M."/>
            <person name="Mittelmeier T."/>
            <person name="Moroney J.V."/>
            <person name="Moseley J."/>
            <person name="Napoli C."/>
            <person name="Nedelcu A.M."/>
            <person name="Niyogi K."/>
            <person name="Novoselov S.V."/>
            <person name="Paulsen I.T."/>
            <person name="Pazour G."/>
            <person name="Purton S."/>
            <person name="Ral J.P."/>
            <person name="Riano-Pachon D.M."/>
            <person name="Riekhof W."/>
            <person name="Rymarquis L."/>
            <person name="Schroda M."/>
            <person name="Stern D."/>
            <person name="Umen J."/>
            <person name="Willows R."/>
            <person name="Wilson N."/>
            <person name="Zimmer S.L."/>
            <person name="Allmer J."/>
            <person name="Balk J."/>
            <person name="Bisova K."/>
            <person name="Chen C.J."/>
            <person name="Elias M."/>
            <person name="Gendler K."/>
            <person name="Hauser C."/>
            <person name="Lamb M.R."/>
            <person name="Ledford H."/>
            <person name="Long J.C."/>
            <person name="Minagawa J."/>
            <person name="Page M.D."/>
            <person name="Pan J."/>
            <person name="Pootakham W."/>
            <person name="Roje S."/>
            <person name="Rose A."/>
            <person name="Stahlberg E."/>
            <person name="Terauchi A.M."/>
            <person name="Yang P."/>
            <person name="Ball S."/>
            <person name="Bowler C."/>
            <person name="Dieckmann C.L."/>
            <person name="Gladyshev V.N."/>
            <person name="Green P."/>
            <person name="Jorgensen R."/>
            <person name="Mayfield S."/>
            <person name="Mueller-Roeber B."/>
            <person name="Rajamani S."/>
            <person name="Sayre R.T."/>
            <person name="Brokstein P."/>
            <person name="Dubchak I."/>
            <person name="Goodstein D."/>
            <person name="Hornick L."/>
            <person name="Huang Y.W."/>
            <person name="Jhaveri J."/>
            <person name="Luo Y."/>
            <person name="Martinez D."/>
            <person name="Ngau W.C."/>
            <person name="Otillar B."/>
            <person name="Poliakov A."/>
            <person name="Porter A."/>
            <person name="Szajkowski L."/>
            <person name="Werner G."/>
            <person name="Zhou K."/>
            <person name="Grigoriev I.V."/>
            <person name="Rokhsar D.S."/>
            <person name="Grossman A.R."/>
        </authorList>
    </citation>
    <scope>NUCLEOTIDE SEQUENCE [LARGE SCALE GENOMIC DNA]</scope>
    <source>
        <strain evidence="7">CC-503</strain>
    </source>
</reference>
<dbReference type="Pfam" id="PF13855">
    <property type="entry name" value="LRR_8"/>
    <property type="match status" value="1"/>
</dbReference>
<sequence>MPSLISNCFGTSAPQDASKEAKERPQQPQAIGGRATPAEGHTAPGRPSTAESVLSTRTSVTSDGHIHPPYMSAMDTVRSSALFEPAHALNTMGSHRHSGGQSRPASAAQAKMGSDQPPPAVTQAYKSQNGPRTTLWTLPCGPFQRLNVVDGAPVNQEYIEGLKPLEGGGEVASELLEPKDRLWRQVHGVKLSLCDVTQYVGYVRHHLRGGDQHSHHHEIWRMFLVVAPNNEGAWLWPVGRETDFENMATLDLNMIRCTVWKEGVCWLDLSNSNLTALPPDLHTMTSLSRLELQCNRLTSIPDSITALTNLDYLSCHSNSIQTVTTKLTELTRLRWLSLNANELTVVPNVPTSLERLSLHMNQIAGLAYCQANGGTGELPTEDNGDGGPLARCTNLIVVSLFTNKIPYIPRATIAMWKHIDRLSLQRNQLREVPEEISQMDMLEHLWLYGNKLTKLPEGLGQLKKLSKLWANNNQLTSLPESLGNCEALEELYLANNQLTSLPCEALMAGCKRLSKIQINGNEGLDPSKLPPEIQEMLLL</sequence>
<dbReference type="GeneID" id="5725993"/>
<gene>
    <name evidence="6" type="ORF">CHLRE_17g715200v5</name>
</gene>
<keyword evidence="7" id="KW-1185">Reference proteome</keyword>
<dbReference type="Proteomes" id="UP000006906">
    <property type="component" value="Chromosome 17"/>
</dbReference>
<dbReference type="InterPro" id="IPR032675">
    <property type="entry name" value="LRR_dom_sf"/>
</dbReference>
<evidence type="ECO:0000256" key="1">
    <source>
        <dbReference type="ARBA" id="ARBA00004430"/>
    </source>
</evidence>
<dbReference type="InterPro" id="IPR001611">
    <property type="entry name" value="Leu-rich_rpt"/>
</dbReference>